<name>A0ACB5SV47_AMBMO</name>
<comment type="caution">
    <text evidence="1">The sequence shown here is derived from an EMBL/GenBank/DDBJ whole genome shotgun (WGS) entry which is preliminary data.</text>
</comment>
<evidence type="ECO:0000313" key="2">
    <source>
        <dbReference type="Proteomes" id="UP001165064"/>
    </source>
</evidence>
<evidence type="ECO:0000313" key="1">
    <source>
        <dbReference type="EMBL" id="GME73946.1"/>
    </source>
</evidence>
<proteinExistence type="predicted"/>
<keyword evidence="2" id="KW-1185">Reference proteome</keyword>
<reference evidence="1" key="1">
    <citation type="submission" date="2023-04" db="EMBL/GenBank/DDBJ databases">
        <title>Ambrosiozyma monospora NBRC 10751.</title>
        <authorList>
            <person name="Ichikawa N."/>
            <person name="Sato H."/>
            <person name="Tonouchi N."/>
        </authorList>
    </citation>
    <scope>NUCLEOTIDE SEQUENCE</scope>
    <source>
        <strain evidence="1">NBRC 10751</strain>
    </source>
</reference>
<dbReference type="EMBL" id="BSXS01000796">
    <property type="protein sequence ID" value="GME73946.1"/>
    <property type="molecule type" value="Genomic_DNA"/>
</dbReference>
<organism evidence="1 2">
    <name type="scientific">Ambrosiozyma monospora</name>
    <name type="common">Yeast</name>
    <name type="synonym">Endomycopsis monosporus</name>
    <dbReference type="NCBI Taxonomy" id="43982"/>
    <lineage>
        <taxon>Eukaryota</taxon>
        <taxon>Fungi</taxon>
        <taxon>Dikarya</taxon>
        <taxon>Ascomycota</taxon>
        <taxon>Saccharomycotina</taxon>
        <taxon>Pichiomycetes</taxon>
        <taxon>Pichiales</taxon>
        <taxon>Pichiaceae</taxon>
        <taxon>Ambrosiozyma</taxon>
    </lineage>
</organism>
<sequence>MVAFSFLRRRISESVDSVAVDDVLCKNSSDFGLDVTSMACEIAMVVELGECSDLSSSFVEETKVVGLVDKADILIARIS</sequence>
<accession>A0ACB5SV47</accession>
<dbReference type="Proteomes" id="UP001165064">
    <property type="component" value="Unassembled WGS sequence"/>
</dbReference>
<gene>
    <name evidence="1" type="ORF">Amon02_000159100</name>
</gene>
<protein>
    <submittedName>
        <fullName evidence="1">Unnamed protein product</fullName>
    </submittedName>
</protein>